<feature type="region of interest" description="Disordered" evidence="1">
    <location>
        <begin position="76"/>
        <end position="107"/>
    </location>
</feature>
<dbReference type="EMBL" id="VDMD01000017">
    <property type="protein sequence ID" value="TRM61390.1"/>
    <property type="molecule type" value="Genomic_DNA"/>
</dbReference>
<keyword evidence="3" id="KW-1185">Reference proteome</keyword>
<evidence type="ECO:0000256" key="1">
    <source>
        <dbReference type="SAM" id="MobiDB-lite"/>
    </source>
</evidence>
<feature type="region of interest" description="Disordered" evidence="1">
    <location>
        <begin position="255"/>
        <end position="274"/>
    </location>
</feature>
<feature type="compositionally biased region" description="Basic and acidic residues" evidence="1">
    <location>
        <begin position="173"/>
        <end position="182"/>
    </location>
</feature>
<feature type="compositionally biased region" description="Basic and acidic residues" evidence="1">
    <location>
        <begin position="262"/>
        <end position="274"/>
    </location>
</feature>
<evidence type="ECO:0000313" key="2">
    <source>
        <dbReference type="EMBL" id="TRM61390.1"/>
    </source>
</evidence>
<feature type="region of interest" description="Disordered" evidence="1">
    <location>
        <begin position="122"/>
        <end position="249"/>
    </location>
</feature>
<gene>
    <name evidence="2" type="ORF">BD626DRAFT_571035</name>
</gene>
<name>A0A550C9B3_9AGAR</name>
<feature type="compositionally biased region" description="Basic and acidic residues" evidence="1">
    <location>
        <begin position="1"/>
        <end position="10"/>
    </location>
</feature>
<proteinExistence type="predicted"/>
<accession>A0A550C9B3</accession>
<sequence length="447" mass="48940">MHFDARETPSLRDASAGNSNAEPIQEASGNSQTRISRPSWDFELPLRRAACRNHGRVHKGAPRELRQVRVAPDHVLEKPPEPAANAAGPDKPMSASATEKETYTRQSVPVLATNELVPLMNKAPRKTKATHGFLARAKRRASKEQGDGWTTPAESQPEQKPPSDFLSNSRLRASKDDVEWRATCKASESAHEVVSVVPPSSCPDLLGPADSVLEIESDRPCSPSQSTEGERSGYQPTHPTNSEDEVSSKVTNKALTANAPSADEREPARSRDSTLGDHFVLASDAVGRIRSFLARKAAPDVSRHPMRWLLVQQVPTNLPRRPFLWTSLLEEMDVMGAVDDPKALLHKLEVDHDWVKDVVGPKSYEIMINEVSLLDQRGKSEATGDPSSVGVKENQGIASPVQGDEEREMNELTVEAPSAETRNHVRLAESDIEIPNLERKPGAPPSP</sequence>
<protein>
    <submittedName>
        <fullName evidence="2">Uncharacterized protein</fullName>
    </submittedName>
</protein>
<evidence type="ECO:0000313" key="3">
    <source>
        <dbReference type="Proteomes" id="UP000320762"/>
    </source>
</evidence>
<feature type="compositionally biased region" description="Polar residues" evidence="1">
    <location>
        <begin position="16"/>
        <end position="36"/>
    </location>
</feature>
<organism evidence="2 3">
    <name type="scientific">Schizophyllum amplum</name>
    <dbReference type="NCBI Taxonomy" id="97359"/>
    <lineage>
        <taxon>Eukaryota</taxon>
        <taxon>Fungi</taxon>
        <taxon>Dikarya</taxon>
        <taxon>Basidiomycota</taxon>
        <taxon>Agaricomycotina</taxon>
        <taxon>Agaricomycetes</taxon>
        <taxon>Agaricomycetidae</taxon>
        <taxon>Agaricales</taxon>
        <taxon>Schizophyllaceae</taxon>
        <taxon>Schizophyllum</taxon>
    </lineage>
</organism>
<feature type="region of interest" description="Disordered" evidence="1">
    <location>
        <begin position="377"/>
        <end position="447"/>
    </location>
</feature>
<feature type="region of interest" description="Disordered" evidence="1">
    <location>
        <begin position="1"/>
        <end position="38"/>
    </location>
</feature>
<dbReference type="Proteomes" id="UP000320762">
    <property type="component" value="Unassembled WGS sequence"/>
</dbReference>
<reference evidence="2 3" key="1">
    <citation type="journal article" date="2019" name="New Phytol.">
        <title>Comparative genomics reveals unique wood-decay strategies and fruiting body development in the Schizophyllaceae.</title>
        <authorList>
            <person name="Almasi E."/>
            <person name="Sahu N."/>
            <person name="Krizsan K."/>
            <person name="Balint B."/>
            <person name="Kovacs G.M."/>
            <person name="Kiss B."/>
            <person name="Cseklye J."/>
            <person name="Drula E."/>
            <person name="Henrissat B."/>
            <person name="Nagy I."/>
            <person name="Chovatia M."/>
            <person name="Adam C."/>
            <person name="LaButti K."/>
            <person name="Lipzen A."/>
            <person name="Riley R."/>
            <person name="Grigoriev I.V."/>
            <person name="Nagy L.G."/>
        </authorList>
    </citation>
    <scope>NUCLEOTIDE SEQUENCE [LARGE SCALE GENOMIC DNA]</scope>
    <source>
        <strain evidence="2 3">NL-1724</strain>
    </source>
</reference>
<dbReference type="AlphaFoldDB" id="A0A550C9B3"/>
<comment type="caution">
    <text evidence="2">The sequence shown here is derived from an EMBL/GenBank/DDBJ whole genome shotgun (WGS) entry which is preliminary data.</text>
</comment>